<dbReference type="GeneID" id="27715661"/>
<sequence>MAADTKTSPDGTPYTLYHNYYSICSIMMRYLMRIRGEPADPAVKMDVREQNVDIFSEEQFSEEYLLKVNPNGQVPVLGSHAAFPFPLAQTTAISAYVSERYPALMPEAHAETIQKSLKKMHDLNFFTLSFLKSPKLASGFADTALKRLAKSDISEEYRKALEYKLMILKRDKVDALQPEKIQSEVSKATTYLEEVASFLRPEAGPWMFGQQRPTALDAHLVVMIARLQDVGRGGIIPDALKEYGEKAMSTPEWIEVMQGRRTMYDGSGAEPGRKA</sequence>
<evidence type="ECO:0000313" key="3">
    <source>
        <dbReference type="Proteomes" id="UP000053411"/>
    </source>
</evidence>
<dbReference type="PROSITE" id="PS50404">
    <property type="entry name" value="GST_NTER"/>
    <property type="match status" value="1"/>
</dbReference>
<proteinExistence type="predicted"/>
<dbReference type="AlphaFoldDB" id="A0A0D2JVJ6"/>
<reference evidence="2 3" key="1">
    <citation type="submission" date="2015-01" db="EMBL/GenBank/DDBJ databases">
        <title>The Genome Sequence of Fonsecaea multimorphosa CBS 102226.</title>
        <authorList>
            <consortium name="The Broad Institute Genomics Platform"/>
            <person name="Cuomo C."/>
            <person name="de Hoog S."/>
            <person name="Gorbushina A."/>
            <person name="Stielow B."/>
            <person name="Teixiera M."/>
            <person name="Abouelleil A."/>
            <person name="Chapman S.B."/>
            <person name="Priest M."/>
            <person name="Young S.K."/>
            <person name="Wortman J."/>
            <person name="Nusbaum C."/>
            <person name="Birren B."/>
        </authorList>
    </citation>
    <scope>NUCLEOTIDE SEQUENCE [LARGE SCALE GENOMIC DNA]</scope>
    <source>
        <strain evidence="2 3">CBS 102226</strain>
    </source>
</reference>
<keyword evidence="3" id="KW-1185">Reference proteome</keyword>
<evidence type="ECO:0000259" key="1">
    <source>
        <dbReference type="PROSITE" id="PS50404"/>
    </source>
</evidence>
<dbReference type="OrthoDB" id="412788at2759"/>
<dbReference type="Pfam" id="PF02798">
    <property type="entry name" value="GST_N"/>
    <property type="match status" value="1"/>
</dbReference>
<dbReference type="Proteomes" id="UP000053411">
    <property type="component" value="Unassembled WGS sequence"/>
</dbReference>
<dbReference type="InterPro" id="IPR004045">
    <property type="entry name" value="Glutathione_S-Trfase_N"/>
</dbReference>
<dbReference type="InterPro" id="IPR036249">
    <property type="entry name" value="Thioredoxin-like_sf"/>
</dbReference>
<name>A0A0D2JVJ6_9EURO</name>
<dbReference type="RefSeq" id="XP_016628652.1">
    <property type="nucleotide sequence ID" value="XM_016780409.1"/>
</dbReference>
<dbReference type="Gene3D" id="3.40.30.10">
    <property type="entry name" value="Glutaredoxin"/>
    <property type="match status" value="1"/>
</dbReference>
<protein>
    <recommendedName>
        <fullName evidence="1">GST N-terminal domain-containing protein</fullName>
    </recommendedName>
</protein>
<dbReference type="VEuPathDB" id="FungiDB:Z520_09915"/>
<accession>A0A0D2JVJ6</accession>
<feature type="domain" description="GST N-terminal" evidence="1">
    <location>
        <begin position="12"/>
        <end position="105"/>
    </location>
</feature>
<gene>
    <name evidence="2" type="ORF">Z520_09915</name>
</gene>
<evidence type="ECO:0000313" key="2">
    <source>
        <dbReference type="EMBL" id="KIX94529.1"/>
    </source>
</evidence>
<dbReference type="SUPFAM" id="SSF52833">
    <property type="entry name" value="Thioredoxin-like"/>
    <property type="match status" value="1"/>
</dbReference>
<organism evidence="2 3">
    <name type="scientific">Fonsecaea multimorphosa CBS 102226</name>
    <dbReference type="NCBI Taxonomy" id="1442371"/>
    <lineage>
        <taxon>Eukaryota</taxon>
        <taxon>Fungi</taxon>
        <taxon>Dikarya</taxon>
        <taxon>Ascomycota</taxon>
        <taxon>Pezizomycotina</taxon>
        <taxon>Eurotiomycetes</taxon>
        <taxon>Chaetothyriomycetidae</taxon>
        <taxon>Chaetothyriales</taxon>
        <taxon>Herpotrichiellaceae</taxon>
        <taxon>Fonsecaea</taxon>
    </lineage>
</organism>
<dbReference type="EMBL" id="KN848087">
    <property type="protein sequence ID" value="KIX94529.1"/>
    <property type="molecule type" value="Genomic_DNA"/>
</dbReference>